<evidence type="ECO:0000313" key="2">
    <source>
        <dbReference type="EMBL" id="EFO84109.1"/>
    </source>
</evidence>
<evidence type="ECO:0000313" key="3">
    <source>
        <dbReference type="Proteomes" id="UP000008281"/>
    </source>
</evidence>
<accession>E3N2D5</accession>
<evidence type="ECO:0000256" key="1">
    <source>
        <dbReference type="SAM" id="Phobius"/>
    </source>
</evidence>
<proteinExistence type="predicted"/>
<protein>
    <submittedName>
        <fullName evidence="2">Uncharacterized protein</fullName>
    </submittedName>
</protein>
<dbReference type="InParanoid" id="E3N2D5"/>
<dbReference type="PANTHER" id="PTHR31720">
    <property type="entry name" value="SERPENTINE RECEPTOR, CLASS Z-RELATED"/>
    <property type="match status" value="1"/>
</dbReference>
<name>E3N2D5_CAERE</name>
<dbReference type="EMBL" id="DS268512">
    <property type="protein sequence ID" value="EFO84109.1"/>
    <property type="molecule type" value="Genomic_DNA"/>
</dbReference>
<organism evidence="3">
    <name type="scientific">Caenorhabditis remanei</name>
    <name type="common">Caenorhabditis vulgaris</name>
    <dbReference type="NCBI Taxonomy" id="31234"/>
    <lineage>
        <taxon>Eukaryota</taxon>
        <taxon>Metazoa</taxon>
        <taxon>Ecdysozoa</taxon>
        <taxon>Nematoda</taxon>
        <taxon>Chromadorea</taxon>
        <taxon>Rhabditida</taxon>
        <taxon>Rhabditina</taxon>
        <taxon>Rhabditomorpha</taxon>
        <taxon>Rhabditoidea</taxon>
        <taxon>Rhabditidae</taxon>
        <taxon>Peloderinae</taxon>
        <taxon>Caenorhabditis</taxon>
    </lineage>
</organism>
<sequence length="156" mass="18326">MFIILFQLYVIVQVLHILISLLAIQRVLIYFFQLIEKHLVAVQNKILDNIRYLYIAFLGFDILGVFYGFKCVPCGFTPFVGMCFFCNILLLSSSFLYIPIMTSIRKYSYMPTAQKYRPELYIFLQTCFIVASKLVCLIKQTFLTRKKLQVYTPILI</sequence>
<keyword evidence="1" id="KW-0812">Transmembrane</keyword>
<gene>
    <name evidence="2" type="ORF">CRE_16972</name>
</gene>
<reference evidence="2" key="1">
    <citation type="submission" date="2007-07" db="EMBL/GenBank/DDBJ databases">
        <title>PCAP assembly of the Caenorhabditis remanei genome.</title>
        <authorList>
            <consortium name="The Caenorhabditis remanei Sequencing Consortium"/>
            <person name="Wilson R.K."/>
        </authorList>
    </citation>
    <scope>NUCLEOTIDE SEQUENCE [LARGE SCALE GENOMIC DNA]</scope>
    <source>
        <strain evidence="2">PB4641</strain>
    </source>
</reference>
<feature type="transmembrane region" description="Helical" evidence="1">
    <location>
        <begin position="52"/>
        <end position="69"/>
    </location>
</feature>
<keyword evidence="3" id="KW-1185">Reference proteome</keyword>
<dbReference type="InterPro" id="IPR018817">
    <property type="entry name" value="7TM_GPCR_serpentine_rcpt_Srz"/>
</dbReference>
<keyword evidence="1" id="KW-1133">Transmembrane helix</keyword>
<dbReference type="Proteomes" id="UP000008281">
    <property type="component" value="Unassembled WGS sequence"/>
</dbReference>
<feature type="transmembrane region" description="Helical" evidence="1">
    <location>
        <begin position="6"/>
        <end position="32"/>
    </location>
</feature>
<feature type="transmembrane region" description="Helical" evidence="1">
    <location>
        <begin position="120"/>
        <end position="142"/>
    </location>
</feature>
<dbReference type="AlphaFoldDB" id="E3N2D5"/>
<keyword evidence="1" id="KW-0472">Membrane</keyword>
<dbReference type="HOGENOM" id="CLU_1688348_0_0_1"/>
<feature type="transmembrane region" description="Helical" evidence="1">
    <location>
        <begin position="75"/>
        <end position="100"/>
    </location>
</feature>
<dbReference type="Pfam" id="PF10325">
    <property type="entry name" value="7TM_GPCR_Srz"/>
    <property type="match status" value="1"/>
</dbReference>